<accession>A0A9D9HAZ8</accession>
<feature type="transmembrane region" description="Helical" evidence="1">
    <location>
        <begin position="45"/>
        <end position="64"/>
    </location>
</feature>
<dbReference type="EMBL" id="JADIMR010000113">
    <property type="protein sequence ID" value="MBO8447570.1"/>
    <property type="molecule type" value="Genomic_DNA"/>
</dbReference>
<gene>
    <name evidence="2" type="ORF">IAC32_07500</name>
</gene>
<reference evidence="2" key="1">
    <citation type="submission" date="2020-10" db="EMBL/GenBank/DDBJ databases">
        <authorList>
            <person name="Gilroy R."/>
        </authorList>
    </citation>
    <scope>NUCLEOTIDE SEQUENCE</scope>
    <source>
        <strain evidence="2">D3-1215</strain>
    </source>
</reference>
<keyword evidence="1" id="KW-1133">Transmembrane helix</keyword>
<dbReference type="Pfam" id="PF19579">
    <property type="entry name" value="FtsL_2"/>
    <property type="match status" value="1"/>
</dbReference>
<proteinExistence type="predicted"/>
<reference evidence="2" key="2">
    <citation type="journal article" date="2021" name="PeerJ">
        <title>Extensive microbial diversity within the chicken gut microbiome revealed by metagenomics and culture.</title>
        <authorList>
            <person name="Gilroy R."/>
            <person name="Ravi A."/>
            <person name="Getino M."/>
            <person name="Pursley I."/>
            <person name="Horton D.L."/>
            <person name="Alikhan N.F."/>
            <person name="Baker D."/>
            <person name="Gharbi K."/>
            <person name="Hall N."/>
            <person name="Watson M."/>
            <person name="Adriaenssens E.M."/>
            <person name="Foster-Nyarko E."/>
            <person name="Jarju S."/>
            <person name="Secka A."/>
            <person name="Antonio M."/>
            <person name="Oren A."/>
            <person name="Chaudhuri R.R."/>
            <person name="La Ragione R."/>
            <person name="Hildebrand F."/>
            <person name="Pallen M.J."/>
        </authorList>
    </citation>
    <scope>NUCLEOTIDE SEQUENCE</scope>
    <source>
        <strain evidence="2">D3-1215</strain>
    </source>
</reference>
<evidence type="ECO:0000313" key="2">
    <source>
        <dbReference type="EMBL" id="MBO8447570.1"/>
    </source>
</evidence>
<dbReference type="Proteomes" id="UP000823637">
    <property type="component" value="Unassembled WGS sequence"/>
</dbReference>
<dbReference type="AlphaFoldDB" id="A0A9D9HAZ8"/>
<evidence type="ECO:0008006" key="4">
    <source>
        <dbReference type="Google" id="ProtNLM"/>
    </source>
</evidence>
<evidence type="ECO:0000256" key="1">
    <source>
        <dbReference type="SAM" id="Phobius"/>
    </source>
</evidence>
<keyword evidence="1" id="KW-0472">Membrane</keyword>
<protein>
    <recommendedName>
        <fullName evidence="4">Cell division protein FtsL</fullName>
    </recommendedName>
</protein>
<dbReference type="InterPro" id="IPR045755">
    <property type="entry name" value="FtsL-like"/>
</dbReference>
<name>A0A9D9HAZ8_9BACT</name>
<evidence type="ECO:0000313" key="3">
    <source>
        <dbReference type="Proteomes" id="UP000823637"/>
    </source>
</evidence>
<comment type="caution">
    <text evidence="2">The sequence shown here is derived from an EMBL/GenBank/DDBJ whole genome shotgun (WGS) entry which is preliminary data.</text>
</comment>
<sequence length="133" mass="15387">MKDTEDKSKNWIGRTIDKITGSTPFDFAQDNDGESIESIRSSFDFVLKNLRFLVFSLILLVVYINNRMVCEKQFSEIDKLNKELTDIKYVSMITEAELLKTGRPEIIKELVDRNGLGLVELDCPPYKVVYKEQ</sequence>
<keyword evidence="1" id="KW-0812">Transmembrane</keyword>
<organism evidence="2 3">
    <name type="scientific">Candidatus Enterocola intestinipullorum</name>
    <dbReference type="NCBI Taxonomy" id="2840783"/>
    <lineage>
        <taxon>Bacteria</taxon>
        <taxon>Pseudomonadati</taxon>
        <taxon>Bacteroidota</taxon>
        <taxon>Bacteroidia</taxon>
        <taxon>Bacteroidales</taxon>
        <taxon>Candidatus Enterocola</taxon>
    </lineage>
</organism>